<dbReference type="GO" id="GO:0034040">
    <property type="term" value="F:ATPase-coupled lipid transmembrane transporter activity"/>
    <property type="evidence" value="ECO:0007669"/>
    <property type="project" value="TreeGrafter"/>
</dbReference>
<dbReference type="GO" id="GO:0006508">
    <property type="term" value="P:proteolysis"/>
    <property type="evidence" value="ECO:0007669"/>
    <property type="project" value="InterPro"/>
</dbReference>
<evidence type="ECO:0000256" key="2">
    <source>
        <dbReference type="ARBA" id="ARBA00022448"/>
    </source>
</evidence>
<accession>A0A1Y5RYZ5</accession>
<name>A0A1Y5RYZ5_9PROT</name>
<feature type="transmembrane region" description="Helical" evidence="10">
    <location>
        <begin position="349"/>
        <end position="374"/>
    </location>
</feature>
<feature type="domain" description="ABC transmembrane type-1" evidence="12">
    <location>
        <begin position="243"/>
        <end position="521"/>
    </location>
</feature>
<feature type="transmembrane region" description="Helical" evidence="10">
    <location>
        <begin position="458"/>
        <end position="486"/>
    </location>
</feature>
<organism evidence="14 15">
    <name type="scientific">Oceanibacterium hippocampi</name>
    <dbReference type="NCBI Taxonomy" id="745714"/>
    <lineage>
        <taxon>Bacteria</taxon>
        <taxon>Pseudomonadati</taxon>
        <taxon>Pseudomonadota</taxon>
        <taxon>Alphaproteobacteria</taxon>
        <taxon>Sneathiellales</taxon>
        <taxon>Sneathiellaceae</taxon>
        <taxon>Oceanibacterium</taxon>
    </lineage>
</organism>
<feature type="region of interest" description="Disordered" evidence="9">
    <location>
        <begin position="44"/>
        <end position="68"/>
    </location>
</feature>
<keyword evidence="2" id="KW-0813">Transport</keyword>
<dbReference type="InterPro" id="IPR003593">
    <property type="entry name" value="AAA+_ATPase"/>
</dbReference>
<keyword evidence="7 10" id="KW-1133">Transmembrane helix</keyword>
<dbReference type="InterPro" id="IPR036640">
    <property type="entry name" value="ABC1_TM_sf"/>
</dbReference>
<feature type="domain" description="ABC transporter" evidence="11">
    <location>
        <begin position="555"/>
        <end position="790"/>
    </location>
</feature>
<dbReference type="EMBL" id="FWFR01000001">
    <property type="protein sequence ID" value="SLN28210.1"/>
    <property type="molecule type" value="Genomic_DNA"/>
</dbReference>
<dbReference type="SUPFAM" id="SSF52540">
    <property type="entry name" value="P-loop containing nucleoside triphosphate hydrolases"/>
    <property type="match status" value="1"/>
</dbReference>
<feature type="compositionally biased region" description="Low complexity" evidence="9">
    <location>
        <begin position="796"/>
        <end position="810"/>
    </location>
</feature>
<dbReference type="CDD" id="cd03245">
    <property type="entry name" value="ABCC_bacteriocin_exporters"/>
    <property type="match status" value="1"/>
</dbReference>
<dbReference type="GO" id="GO:0016887">
    <property type="term" value="F:ATP hydrolysis activity"/>
    <property type="evidence" value="ECO:0007669"/>
    <property type="project" value="InterPro"/>
</dbReference>
<dbReference type="Pfam" id="PF00005">
    <property type="entry name" value="ABC_tran"/>
    <property type="match status" value="1"/>
</dbReference>
<dbReference type="InterPro" id="IPR011527">
    <property type="entry name" value="ABC1_TM_dom"/>
</dbReference>
<feature type="transmembrane region" description="Helical" evidence="10">
    <location>
        <begin position="277"/>
        <end position="294"/>
    </location>
</feature>
<dbReference type="Gene3D" id="3.40.50.300">
    <property type="entry name" value="P-loop containing nucleotide triphosphate hydrolases"/>
    <property type="match status" value="1"/>
</dbReference>
<reference evidence="14 15" key="1">
    <citation type="submission" date="2017-03" db="EMBL/GenBank/DDBJ databases">
        <authorList>
            <person name="Afonso C.L."/>
            <person name="Miller P.J."/>
            <person name="Scott M.A."/>
            <person name="Spackman E."/>
            <person name="Goraichik I."/>
            <person name="Dimitrov K.M."/>
            <person name="Suarez D.L."/>
            <person name="Swayne D.E."/>
        </authorList>
    </citation>
    <scope>NUCLEOTIDE SEQUENCE [LARGE SCALE GENOMIC DNA]</scope>
    <source>
        <strain evidence="14 15">CECT 7691</strain>
    </source>
</reference>
<dbReference type="PROSITE" id="PS50929">
    <property type="entry name" value="ABC_TM1F"/>
    <property type="match status" value="1"/>
</dbReference>
<evidence type="ECO:0000259" key="12">
    <source>
        <dbReference type="PROSITE" id="PS50929"/>
    </source>
</evidence>
<dbReference type="SUPFAM" id="SSF90123">
    <property type="entry name" value="ABC transporter transmembrane region"/>
    <property type="match status" value="1"/>
</dbReference>
<dbReference type="Pfam" id="PF00664">
    <property type="entry name" value="ABC_membrane"/>
    <property type="match status" value="1"/>
</dbReference>
<evidence type="ECO:0000256" key="9">
    <source>
        <dbReference type="SAM" id="MobiDB-lite"/>
    </source>
</evidence>
<evidence type="ECO:0000256" key="5">
    <source>
        <dbReference type="ARBA" id="ARBA00022741"/>
    </source>
</evidence>
<evidence type="ECO:0000256" key="7">
    <source>
        <dbReference type="ARBA" id="ARBA00022989"/>
    </source>
</evidence>
<dbReference type="GO" id="GO:0140359">
    <property type="term" value="F:ABC-type transporter activity"/>
    <property type="evidence" value="ECO:0007669"/>
    <property type="project" value="InterPro"/>
</dbReference>
<dbReference type="GO" id="GO:0005886">
    <property type="term" value="C:plasma membrane"/>
    <property type="evidence" value="ECO:0007669"/>
    <property type="project" value="UniProtKB-SubCell"/>
</dbReference>
<feature type="transmembrane region" description="Helical" evidence="10">
    <location>
        <begin position="380"/>
        <end position="399"/>
    </location>
</feature>
<evidence type="ECO:0000313" key="15">
    <source>
        <dbReference type="Proteomes" id="UP000193200"/>
    </source>
</evidence>
<proteinExistence type="predicted"/>
<feature type="domain" description="Peptidase C39" evidence="13">
    <location>
        <begin position="84"/>
        <end position="206"/>
    </location>
</feature>
<evidence type="ECO:0000256" key="1">
    <source>
        <dbReference type="ARBA" id="ARBA00004651"/>
    </source>
</evidence>
<comment type="subcellular location">
    <subcellularLocation>
        <location evidence="1">Cell membrane</location>
        <topology evidence="1">Multi-pass membrane protein</topology>
    </subcellularLocation>
</comment>
<dbReference type="InterPro" id="IPR017750">
    <property type="entry name" value="ATPase_T1SS"/>
</dbReference>
<protein>
    <submittedName>
        <fullName evidence="14">Toxin RTX-I translocation ATP-binding protein</fullName>
    </submittedName>
</protein>
<dbReference type="GO" id="GO:0005524">
    <property type="term" value="F:ATP binding"/>
    <property type="evidence" value="ECO:0007669"/>
    <property type="project" value="UniProtKB-KW"/>
</dbReference>
<evidence type="ECO:0000313" key="14">
    <source>
        <dbReference type="EMBL" id="SLN28210.1"/>
    </source>
</evidence>
<keyword evidence="8 10" id="KW-0472">Membrane</keyword>
<dbReference type="Gene3D" id="1.20.1560.10">
    <property type="entry name" value="ABC transporter type 1, transmembrane domain"/>
    <property type="match status" value="1"/>
</dbReference>
<keyword evidence="15" id="KW-1185">Reference proteome</keyword>
<feature type="compositionally biased region" description="Basic and acidic residues" evidence="9">
    <location>
        <begin position="13"/>
        <end position="25"/>
    </location>
</feature>
<evidence type="ECO:0000256" key="6">
    <source>
        <dbReference type="ARBA" id="ARBA00022840"/>
    </source>
</evidence>
<dbReference type="FunFam" id="3.40.50.300:FF:000299">
    <property type="entry name" value="ABC transporter ATP-binding protein/permease"/>
    <property type="match status" value="1"/>
</dbReference>
<feature type="transmembrane region" description="Helical" evidence="10">
    <location>
        <begin position="243"/>
        <end position="265"/>
    </location>
</feature>
<dbReference type="InterPro" id="IPR039421">
    <property type="entry name" value="Type_1_exporter"/>
</dbReference>
<dbReference type="CDD" id="cd18587">
    <property type="entry name" value="ABC_6TM_LapB_like"/>
    <property type="match status" value="1"/>
</dbReference>
<dbReference type="InParanoid" id="A0A1Y5RYZ5"/>
<keyword evidence="5" id="KW-0547">Nucleotide-binding</keyword>
<dbReference type="PROSITE" id="PS50990">
    <property type="entry name" value="PEPTIDASE_C39"/>
    <property type="match status" value="1"/>
</dbReference>
<dbReference type="PROSITE" id="PS50893">
    <property type="entry name" value="ABC_TRANSPORTER_2"/>
    <property type="match status" value="1"/>
</dbReference>
<evidence type="ECO:0000256" key="4">
    <source>
        <dbReference type="ARBA" id="ARBA00022692"/>
    </source>
</evidence>
<dbReference type="GO" id="GO:0008233">
    <property type="term" value="F:peptidase activity"/>
    <property type="evidence" value="ECO:0007669"/>
    <property type="project" value="InterPro"/>
</dbReference>
<dbReference type="AlphaFoldDB" id="A0A1Y5RYZ5"/>
<dbReference type="CDD" id="cd02421">
    <property type="entry name" value="Peptidase_C39_likeD"/>
    <property type="match status" value="1"/>
</dbReference>
<dbReference type="SMART" id="SM00382">
    <property type="entry name" value="AAA"/>
    <property type="match status" value="1"/>
</dbReference>
<evidence type="ECO:0000256" key="3">
    <source>
        <dbReference type="ARBA" id="ARBA00022475"/>
    </source>
</evidence>
<evidence type="ECO:0000256" key="10">
    <source>
        <dbReference type="SAM" id="Phobius"/>
    </source>
</evidence>
<dbReference type="PANTHER" id="PTHR24221:SF248">
    <property type="entry name" value="ABC TRANSPORTER TRANSMEMBRANE REGION"/>
    <property type="match status" value="1"/>
</dbReference>
<dbReference type="Gene3D" id="3.90.70.10">
    <property type="entry name" value="Cysteine proteinases"/>
    <property type="match status" value="1"/>
</dbReference>
<evidence type="ECO:0000259" key="13">
    <source>
        <dbReference type="PROSITE" id="PS50990"/>
    </source>
</evidence>
<feature type="region of interest" description="Disordered" evidence="9">
    <location>
        <begin position="788"/>
        <end position="816"/>
    </location>
</feature>
<dbReference type="PROSITE" id="PS00211">
    <property type="entry name" value="ABC_TRANSPORTER_1"/>
    <property type="match status" value="1"/>
</dbReference>
<dbReference type="InterPro" id="IPR003439">
    <property type="entry name" value="ABC_transporter-like_ATP-bd"/>
</dbReference>
<dbReference type="InterPro" id="IPR005074">
    <property type="entry name" value="Peptidase_C39"/>
</dbReference>
<dbReference type="PANTHER" id="PTHR24221">
    <property type="entry name" value="ATP-BINDING CASSETTE SUB-FAMILY B"/>
    <property type="match status" value="1"/>
</dbReference>
<keyword evidence="4 10" id="KW-0812">Transmembrane</keyword>
<feature type="region of interest" description="Disordered" evidence="9">
    <location>
        <begin position="1"/>
        <end position="27"/>
    </location>
</feature>
<dbReference type="Proteomes" id="UP000193200">
    <property type="component" value="Unassembled WGS sequence"/>
</dbReference>
<dbReference type="NCBIfam" id="TIGR03375">
    <property type="entry name" value="type_I_sec_LssB"/>
    <property type="match status" value="1"/>
</dbReference>
<evidence type="ECO:0000256" key="8">
    <source>
        <dbReference type="ARBA" id="ARBA00023136"/>
    </source>
</evidence>
<sequence>MTLTAPDGKGAAARRDAAADNDRQRLGTLATPEAARSRGVRELFGMGGRNGTAPAQDTAAADHNDAGSAAQAESDWVVSAAEIAAEPADPLLGCLRVVARLFGGAPSAASLTNGLPLEGGKLTPATFLRAAGRLDLSARISRRGLDQVPDMVLPAVLLLKNRSACVLLRRLDGDRAEIILPETGDGSEILPLKAVKALYAGYAIFVRPEHRFRRAAEAEAASQNPRSWFWGTLRRFWPSYMQVALAAVLINLFALASPIFVMNVYDRVVPNQAVETLWVLAAGMATILGFDILLKSLRAYFVDNAGKRADVLLSSRLFEQVLALKVKARPKSAGEFAHYLKEYESLRDFFTSATLVALVDLPFIGLFLAIVWLLGGPIAAIPAIAVPVVIGAGLILQWPMRRAMRQQNREASRKHGILVETINALDTVKSLGVEGHMQREWERFVGATARTAVRTRTVAGFGVNFASTVMQAVTVAVVVFGVYRIMSGDMTVGALIACTILTGRAMAPLGQVAGLLARLNQSMVALKGLNDIMALPVERPQGKNHLNRPDIRGSVRFEDVSFRYPESQIASLKNMSFEIRPGERVGIIGPVGSGKTTLSRLLIGLYDPDDGSILLDGTDIRQIDPADLRQAIGTLMQDVVLFQGTMRENIALGNPLADDRMILRAARLAGVDDFVRHEPMGYDMVIGERGVTLSGGQRQAVALARALLNDPKVLILDEPTSMMDNRTEQAFIQRMRESLGSRTLLMITHRSSLLQLVDRVIVIGNGEIVADGPRDEVLGLANARRIGATKQSGQVARPAAAKPAAPAPKGGPDGDR</sequence>
<keyword evidence="3" id="KW-1003">Cell membrane</keyword>
<dbReference type="RefSeq" id="WP_217807797.1">
    <property type="nucleotide sequence ID" value="NZ_FWFR01000001.1"/>
</dbReference>
<dbReference type="InterPro" id="IPR027417">
    <property type="entry name" value="P-loop_NTPase"/>
</dbReference>
<gene>
    <name evidence="14" type="primary">apxIB</name>
    <name evidence="14" type="ORF">OCH7691_00939</name>
</gene>
<keyword evidence="6 14" id="KW-0067">ATP-binding</keyword>
<evidence type="ECO:0000259" key="11">
    <source>
        <dbReference type="PROSITE" id="PS50893"/>
    </source>
</evidence>
<dbReference type="InterPro" id="IPR017871">
    <property type="entry name" value="ABC_transporter-like_CS"/>
</dbReference>